<dbReference type="RefSeq" id="WP_148815003.1">
    <property type="nucleotide sequence ID" value="NZ_CP043046.1"/>
</dbReference>
<protein>
    <submittedName>
        <fullName evidence="4">Alpha/beta hydrolase</fullName>
    </submittedName>
</protein>
<dbReference type="OrthoDB" id="9793083at2"/>
<dbReference type="Proteomes" id="UP000325161">
    <property type="component" value="Chromosome"/>
</dbReference>
<dbReference type="KEGG" id="pacr:FXN63_11685"/>
<gene>
    <name evidence="4" type="ORF">FXN63_11685</name>
</gene>
<name>A0A5C0B172_9BURK</name>
<dbReference type="PANTHER" id="PTHR43798:SF31">
    <property type="entry name" value="AB HYDROLASE SUPERFAMILY PROTEIN YCLE"/>
    <property type="match status" value="1"/>
</dbReference>
<proteinExistence type="predicted"/>
<evidence type="ECO:0000313" key="5">
    <source>
        <dbReference type="Proteomes" id="UP000325161"/>
    </source>
</evidence>
<feature type="domain" description="AB hydrolase-1" evidence="3">
    <location>
        <begin position="64"/>
        <end position="306"/>
    </location>
</feature>
<dbReference type="InterPro" id="IPR029058">
    <property type="entry name" value="AB_hydrolase_fold"/>
</dbReference>
<feature type="region of interest" description="Disordered" evidence="2">
    <location>
        <begin position="1"/>
        <end position="20"/>
    </location>
</feature>
<dbReference type="PANTHER" id="PTHR43798">
    <property type="entry name" value="MONOACYLGLYCEROL LIPASE"/>
    <property type="match status" value="1"/>
</dbReference>
<dbReference type="Pfam" id="PF00561">
    <property type="entry name" value="Abhydrolase_1"/>
    <property type="match status" value="1"/>
</dbReference>
<organism evidence="4 5">
    <name type="scientific">Pigmentiphaga aceris</name>
    <dbReference type="NCBI Taxonomy" id="1940612"/>
    <lineage>
        <taxon>Bacteria</taxon>
        <taxon>Pseudomonadati</taxon>
        <taxon>Pseudomonadota</taxon>
        <taxon>Betaproteobacteria</taxon>
        <taxon>Burkholderiales</taxon>
        <taxon>Alcaligenaceae</taxon>
        <taxon>Pigmentiphaga</taxon>
    </lineage>
</organism>
<dbReference type="SUPFAM" id="SSF53474">
    <property type="entry name" value="alpha/beta-Hydrolases"/>
    <property type="match status" value="1"/>
</dbReference>
<dbReference type="InterPro" id="IPR050266">
    <property type="entry name" value="AB_hydrolase_sf"/>
</dbReference>
<dbReference type="AlphaFoldDB" id="A0A5C0B172"/>
<sequence length="320" mass="35223">MNTHRTPTLAGQAASPASDSRLVEAHPSNLPGAMPIQKQSVEKKSVIVSDGTRLNYLEVGQGQTLLMVPGWSQTAEQFRFQLEGLASHYRVIAVDMRGHGDSDKPAHGYRIQRLAKDLDDVMAALGLTDVNLLCHSMGNSVAWCHLDMFGWSRIARYLCIDQPTFLVPDPAWTPQQVADYGAIFQDANHAASVVAAVAADLGNAEAPTTTAFLASMTRGMSAELCEWIKAETLKMPRDLAARLLQSHCYQDWRDVIPRIDKPTLFVGGTVSNVPHPCVQWQHTQVRNAQIRIFEEAEGGSHFMFIQNSAAFNAMVHEFIG</sequence>
<evidence type="ECO:0000313" key="4">
    <source>
        <dbReference type="EMBL" id="QEI06417.1"/>
    </source>
</evidence>
<accession>A0A5C0B172</accession>
<evidence type="ECO:0000256" key="1">
    <source>
        <dbReference type="ARBA" id="ARBA00022801"/>
    </source>
</evidence>
<dbReference type="Gene3D" id="3.40.50.1820">
    <property type="entry name" value="alpha/beta hydrolase"/>
    <property type="match status" value="1"/>
</dbReference>
<dbReference type="EMBL" id="CP043046">
    <property type="protein sequence ID" value="QEI06417.1"/>
    <property type="molecule type" value="Genomic_DNA"/>
</dbReference>
<evidence type="ECO:0000259" key="3">
    <source>
        <dbReference type="Pfam" id="PF00561"/>
    </source>
</evidence>
<dbReference type="GO" id="GO:0016020">
    <property type="term" value="C:membrane"/>
    <property type="evidence" value="ECO:0007669"/>
    <property type="project" value="TreeGrafter"/>
</dbReference>
<reference evidence="4 5" key="1">
    <citation type="submission" date="2019-08" db="EMBL/GenBank/DDBJ databases">
        <title>Amphibian skin-associated Pigmentiphaga: genome sequence and occurrence across geography and hosts.</title>
        <authorList>
            <person name="Bletz M.C."/>
            <person name="Bunk B."/>
            <person name="Sproeer C."/>
            <person name="Biwer P."/>
            <person name="Reiter S."/>
            <person name="Rabemananjara F.C.E."/>
            <person name="Schulz S."/>
            <person name="Overmann J."/>
            <person name="Vences M."/>
        </authorList>
    </citation>
    <scope>NUCLEOTIDE SEQUENCE [LARGE SCALE GENOMIC DNA]</scope>
    <source>
        <strain evidence="4 5">Mada1488</strain>
    </source>
</reference>
<dbReference type="GO" id="GO:0016787">
    <property type="term" value="F:hydrolase activity"/>
    <property type="evidence" value="ECO:0007669"/>
    <property type="project" value="UniProtKB-KW"/>
</dbReference>
<keyword evidence="5" id="KW-1185">Reference proteome</keyword>
<evidence type="ECO:0000256" key="2">
    <source>
        <dbReference type="SAM" id="MobiDB-lite"/>
    </source>
</evidence>
<dbReference type="InterPro" id="IPR000073">
    <property type="entry name" value="AB_hydrolase_1"/>
</dbReference>
<keyword evidence="1 4" id="KW-0378">Hydrolase</keyword>